<protein>
    <submittedName>
        <fullName evidence="1">Uncharacterized protein</fullName>
    </submittedName>
</protein>
<organism evidence="1 2">
    <name type="scientific">Streptomyces niveus</name>
    <name type="common">Streptomyces spheroides</name>
    <dbReference type="NCBI Taxonomy" id="193462"/>
    <lineage>
        <taxon>Bacteria</taxon>
        <taxon>Bacillati</taxon>
        <taxon>Actinomycetota</taxon>
        <taxon>Actinomycetes</taxon>
        <taxon>Kitasatosporales</taxon>
        <taxon>Streptomycetaceae</taxon>
        <taxon>Streptomyces</taxon>
    </lineage>
</organism>
<dbReference type="Proteomes" id="UP001432209">
    <property type="component" value="Chromosome"/>
</dbReference>
<name>A0ABZ2ADY2_STRNV</name>
<reference evidence="1" key="1">
    <citation type="submission" date="2022-10" db="EMBL/GenBank/DDBJ databases">
        <title>The complete genomes of actinobacterial strains from the NBC collection.</title>
        <authorList>
            <person name="Joergensen T.S."/>
            <person name="Alvarez Arevalo M."/>
            <person name="Sterndorff E.B."/>
            <person name="Faurdal D."/>
            <person name="Vuksanovic O."/>
            <person name="Mourched A.-S."/>
            <person name="Charusanti P."/>
            <person name="Shaw S."/>
            <person name="Blin K."/>
            <person name="Weber T."/>
        </authorList>
    </citation>
    <scope>NUCLEOTIDE SEQUENCE</scope>
    <source>
        <strain evidence="1">NBC_01432</strain>
    </source>
</reference>
<sequence length="95" mass="10333">MGKPSWKPSGVAPASSRAPLSFMFTKRSLSPKYREMLSPIIVMSGRQAPPASAASSRCVRSPLTCEGTNLSAAKRLRAALSTFSEKPLYVYQKVR</sequence>
<keyword evidence="2" id="KW-1185">Reference proteome</keyword>
<evidence type="ECO:0000313" key="2">
    <source>
        <dbReference type="Proteomes" id="UP001432209"/>
    </source>
</evidence>
<dbReference type="RefSeq" id="WP_329081460.1">
    <property type="nucleotide sequence ID" value="NZ_CP109495.1"/>
</dbReference>
<proteinExistence type="predicted"/>
<evidence type="ECO:0000313" key="1">
    <source>
        <dbReference type="EMBL" id="WUX56639.1"/>
    </source>
</evidence>
<dbReference type="EMBL" id="CP109495">
    <property type="protein sequence ID" value="WUX56639.1"/>
    <property type="molecule type" value="Genomic_DNA"/>
</dbReference>
<gene>
    <name evidence="1" type="ORF">OG442_36770</name>
</gene>
<accession>A0ABZ2ADY2</accession>